<name>A0ABQ3JHX1_9PSEU</name>
<dbReference type="Proteomes" id="UP000605897">
    <property type="component" value="Unassembled WGS sequence"/>
</dbReference>
<evidence type="ECO:0000313" key="2">
    <source>
        <dbReference type="EMBL" id="GHF19181.1"/>
    </source>
</evidence>
<evidence type="ECO:0000259" key="1">
    <source>
        <dbReference type="Pfam" id="PF13622"/>
    </source>
</evidence>
<dbReference type="SUPFAM" id="SSF54637">
    <property type="entry name" value="Thioesterase/thiol ester dehydrase-isomerase"/>
    <property type="match status" value="1"/>
</dbReference>
<feature type="domain" description="Acyl-CoA thioesterase-like N-terminal HotDog" evidence="1">
    <location>
        <begin position="221"/>
        <end position="285"/>
    </location>
</feature>
<dbReference type="InterPro" id="IPR029069">
    <property type="entry name" value="HotDog_dom_sf"/>
</dbReference>
<evidence type="ECO:0000313" key="3">
    <source>
        <dbReference type="Proteomes" id="UP000605897"/>
    </source>
</evidence>
<keyword evidence="3" id="KW-1185">Reference proteome</keyword>
<sequence>MVDSRRNSPADWLLRALALSRATGAPVLACVAGLRHAASSPRSFTLGFASPPAPQRLGLVEIAMLADFALGGALRRRLGRTRPLPTLSLTLDLTGSPGAAGATLAEVGDIAVADDGIGTAAGVIRSENLVLGHCSAAFAVPSRGSQAELPWDSPDSATHPSVDLGELTPAERSLLTSARSAADTGRSWADQVISDATVDERGTTVLVPSEVMTNRAGAVQGGVLFAAAARCGAPTARLVSGTMRFLAGVSAAKPIVLEPTVEHTTRRTRFTHVRLRQDGSVCAVAGLVHRR</sequence>
<dbReference type="EMBL" id="BNAU01000008">
    <property type="protein sequence ID" value="GHF19181.1"/>
    <property type="molecule type" value="Genomic_DNA"/>
</dbReference>
<dbReference type="Pfam" id="PF13622">
    <property type="entry name" value="4HBT_3"/>
    <property type="match status" value="1"/>
</dbReference>
<gene>
    <name evidence="2" type="ORF">GCM10017786_61190</name>
</gene>
<accession>A0ABQ3JHX1</accession>
<dbReference type="InterPro" id="IPR049449">
    <property type="entry name" value="TesB_ACOT8-like_N"/>
</dbReference>
<comment type="caution">
    <text evidence="2">The sequence shown here is derived from an EMBL/GenBank/DDBJ whole genome shotgun (WGS) entry which is preliminary data.</text>
</comment>
<organism evidence="2 3">
    <name type="scientific">Amycolatopsis deserti</name>
    <dbReference type="NCBI Taxonomy" id="185696"/>
    <lineage>
        <taxon>Bacteria</taxon>
        <taxon>Bacillati</taxon>
        <taxon>Actinomycetota</taxon>
        <taxon>Actinomycetes</taxon>
        <taxon>Pseudonocardiales</taxon>
        <taxon>Pseudonocardiaceae</taxon>
        <taxon>Amycolatopsis</taxon>
    </lineage>
</organism>
<reference evidence="3" key="1">
    <citation type="journal article" date="2019" name="Int. J. Syst. Evol. Microbiol.">
        <title>The Global Catalogue of Microorganisms (GCM) 10K type strain sequencing project: providing services to taxonomists for standard genome sequencing and annotation.</title>
        <authorList>
            <consortium name="The Broad Institute Genomics Platform"/>
            <consortium name="The Broad Institute Genome Sequencing Center for Infectious Disease"/>
            <person name="Wu L."/>
            <person name="Ma J."/>
        </authorList>
    </citation>
    <scope>NUCLEOTIDE SEQUENCE [LARGE SCALE GENOMIC DNA]</scope>
    <source>
        <strain evidence="3">CGMCC 4.7677</strain>
    </source>
</reference>
<proteinExistence type="predicted"/>
<dbReference type="Gene3D" id="3.10.129.10">
    <property type="entry name" value="Hotdog Thioesterase"/>
    <property type="match status" value="1"/>
</dbReference>
<protein>
    <recommendedName>
        <fullName evidence="1">Acyl-CoA thioesterase-like N-terminal HotDog domain-containing protein</fullName>
    </recommendedName>
</protein>